<comment type="caution">
    <text evidence="1">The sequence shown here is derived from an EMBL/GenBank/DDBJ whole genome shotgun (WGS) entry which is preliminary data.</text>
</comment>
<reference evidence="1 2" key="1">
    <citation type="submission" date="2021-03" db="EMBL/GenBank/DDBJ databases">
        <title>Whole genome shotgun sequence of Actinoplanes toevensis NBRC 105298.</title>
        <authorList>
            <person name="Komaki H."/>
            <person name="Tamura T."/>
        </authorList>
    </citation>
    <scope>NUCLEOTIDE SEQUENCE [LARGE SCALE GENOMIC DNA]</scope>
    <source>
        <strain evidence="1 2">NBRC 105298</strain>
    </source>
</reference>
<proteinExistence type="predicted"/>
<gene>
    <name evidence="1" type="ORF">Ato02nite_033730</name>
</gene>
<dbReference type="EMBL" id="BOQN01000049">
    <property type="protein sequence ID" value="GIM91580.1"/>
    <property type="molecule type" value="Genomic_DNA"/>
</dbReference>
<name>A0A919W4G4_9ACTN</name>
<sequence>MTAVALSSRHVTALPAFQRAMTDPAFLVRVAAMLVARAFRREEPDPGDDGRRALERLVTLIRPVVPDEAWPADIAPALRARLDAEPAYAVAVRAAVLKAYAIPALARYLPDPAPVVRPHQQSPDSP</sequence>
<organism evidence="1 2">
    <name type="scientific">Paractinoplanes toevensis</name>
    <dbReference type="NCBI Taxonomy" id="571911"/>
    <lineage>
        <taxon>Bacteria</taxon>
        <taxon>Bacillati</taxon>
        <taxon>Actinomycetota</taxon>
        <taxon>Actinomycetes</taxon>
        <taxon>Micromonosporales</taxon>
        <taxon>Micromonosporaceae</taxon>
        <taxon>Paractinoplanes</taxon>
    </lineage>
</organism>
<accession>A0A919W4G4</accession>
<evidence type="ECO:0000313" key="1">
    <source>
        <dbReference type="EMBL" id="GIM91580.1"/>
    </source>
</evidence>
<evidence type="ECO:0000313" key="2">
    <source>
        <dbReference type="Proteomes" id="UP000677082"/>
    </source>
</evidence>
<dbReference type="Proteomes" id="UP000677082">
    <property type="component" value="Unassembled WGS sequence"/>
</dbReference>
<dbReference type="AlphaFoldDB" id="A0A919W4G4"/>
<keyword evidence="2" id="KW-1185">Reference proteome</keyword>
<protein>
    <submittedName>
        <fullName evidence="1">Uncharacterized protein</fullName>
    </submittedName>
</protein>